<dbReference type="Pfam" id="PF02386">
    <property type="entry name" value="TrkH"/>
    <property type="match status" value="2"/>
</dbReference>
<evidence type="ECO:0000313" key="10">
    <source>
        <dbReference type="Proteomes" id="UP000290909"/>
    </source>
</evidence>
<keyword evidence="4 8" id="KW-0812">Transmembrane</keyword>
<dbReference type="EMBL" id="LR215050">
    <property type="protein sequence ID" value="VEU82020.1"/>
    <property type="molecule type" value="Genomic_DNA"/>
</dbReference>
<protein>
    <submittedName>
        <fullName evidence="9">Ktr system potassium uptake protein B</fullName>
    </submittedName>
</protein>
<dbReference type="AlphaFoldDB" id="A0A449BHV3"/>
<evidence type="ECO:0000256" key="3">
    <source>
        <dbReference type="ARBA" id="ARBA00022475"/>
    </source>
</evidence>
<evidence type="ECO:0000256" key="6">
    <source>
        <dbReference type="ARBA" id="ARBA00023065"/>
    </source>
</evidence>
<comment type="subcellular location">
    <subcellularLocation>
        <location evidence="1">Cell membrane</location>
        <topology evidence="1">Multi-pass membrane protein</topology>
    </subcellularLocation>
</comment>
<reference evidence="9 10" key="1">
    <citation type="submission" date="2019-01" db="EMBL/GenBank/DDBJ databases">
        <authorList>
            <consortium name="Pathogen Informatics"/>
        </authorList>
    </citation>
    <scope>NUCLEOTIDE SEQUENCE [LARGE SCALE GENOMIC DNA]</scope>
    <source>
        <strain evidence="9 10">NCTC10172</strain>
    </source>
</reference>
<gene>
    <name evidence="9" type="primary">ktrB</name>
    <name evidence="9" type="ORF">NCTC10172_00025</name>
</gene>
<evidence type="ECO:0000256" key="7">
    <source>
        <dbReference type="ARBA" id="ARBA00023136"/>
    </source>
</evidence>
<keyword evidence="6" id="KW-0406">Ion transport</keyword>
<dbReference type="STRING" id="1408416.GCA_000702765_00606"/>
<dbReference type="GO" id="GO:0008324">
    <property type="term" value="F:monoatomic cation transmembrane transporter activity"/>
    <property type="evidence" value="ECO:0007669"/>
    <property type="project" value="InterPro"/>
</dbReference>
<keyword evidence="3" id="KW-1003">Cell membrane</keyword>
<dbReference type="PANTHER" id="PTHR32024">
    <property type="entry name" value="TRK SYSTEM POTASSIUM UPTAKE PROTEIN TRKG-RELATED"/>
    <property type="match status" value="1"/>
</dbReference>
<evidence type="ECO:0000256" key="2">
    <source>
        <dbReference type="ARBA" id="ARBA00022448"/>
    </source>
</evidence>
<evidence type="ECO:0000256" key="8">
    <source>
        <dbReference type="SAM" id="Phobius"/>
    </source>
</evidence>
<dbReference type="PANTHER" id="PTHR32024:SF1">
    <property type="entry name" value="KTR SYSTEM POTASSIUM UPTAKE PROTEIN B"/>
    <property type="match status" value="1"/>
</dbReference>
<sequence>MLKKLSPYWIINLSFISLILIGSLLLFLPFSVKEGHSISYVDAFFLSTSAVTITGLSTISNLHETLSTFGQIILILLVQIGGLSVITLSVFIMMLFKAKIGINERVLIKESLNQNSLQGVVKRVKKIVITALIIETVSFLINLIVFLPIYEFKYAVGVSAFHAISSFNNAGFDILGANSLKPFTDHVLLNLNTIFTIMLGGIGFIVIHDILEKRSYKKLNIHSKIVIKVNLILWIGGTLLFKISQTHGNPYNWLQAFFLSVTSRTAGFTTIELTTLSMISVLILMGLMFIGASPAGTGGGIKVTTFYTIAKTVKSYATGKKALVDKREISMDSRYKAFTLTMLAMSLIVVGAIVILTFDDLSLSSVMVEAVSAFANVGLSQGLTPDLHSISKIALCILMFAGRVGPLTLISIFNKKWKRPHSSVEYLEEKIIIG</sequence>
<feature type="transmembrane region" description="Helical" evidence="8">
    <location>
        <begin position="337"/>
        <end position="358"/>
    </location>
</feature>
<accession>A0A449BHV3</accession>
<feature type="transmembrane region" description="Helical" evidence="8">
    <location>
        <begin position="390"/>
        <end position="413"/>
    </location>
</feature>
<keyword evidence="2" id="KW-0813">Transport</keyword>
<proteinExistence type="predicted"/>
<keyword evidence="10" id="KW-1185">Reference proteome</keyword>
<dbReference type="GO" id="GO:0005886">
    <property type="term" value="C:plasma membrane"/>
    <property type="evidence" value="ECO:0007669"/>
    <property type="project" value="UniProtKB-SubCell"/>
</dbReference>
<evidence type="ECO:0000256" key="4">
    <source>
        <dbReference type="ARBA" id="ARBA00022692"/>
    </source>
</evidence>
<evidence type="ECO:0000313" key="9">
    <source>
        <dbReference type="EMBL" id="VEU82020.1"/>
    </source>
</evidence>
<dbReference type="Proteomes" id="UP000290909">
    <property type="component" value="Chromosome"/>
</dbReference>
<name>A0A449BHV3_9MOLU</name>
<feature type="transmembrane region" description="Helical" evidence="8">
    <location>
        <begin position="265"/>
        <end position="292"/>
    </location>
</feature>
<feature type="transmembrane region" description="Helical" evidence="8">
    <location>
        <begin position="127"/>
        <end position="150"/>
    </location>
</feature>
<dbReference type="RefSeq" id="WP_051658987.1">
    <property type="nucleotide sequence ID" value="NZ_LR215050.1"/>
</dbReference>
<dbReference type="KEGG" id="ahk:NCTC10172_00025"/>
<feature type="transmembrane region" description="Helical" evidence="8">
    <location>
        <begin position="227"/>
        <end position="245"/>
    </location>
</feature>
<evidence type="ECO:0000256" key="1">
    <source>
        <dbReference type="ARBA" id="ARBA00004651"/>
    </source>
</evidence>
<dbReference type="GO" id="GO:0030001">
    <property type="term" value="P:metal ion transport"/>
    <property type="evidence" value="ECO:0007669"/>
    <property type="project" value="UniProtKB-ARBA"/>
</dbReference>
<feature type="transmembrane region" description="Helical" evidence="8">
    <location>
        <begin position="187"/>
        <end position="207"/>
    </location>
</feature>
<keyword evidence="7 8" id="KW-0472">Membrane</keyword>
<feature type="transmembrane region" description="Helical" evidence="8">
    <location>
        <begin position="72"/>
        <end position="96"/>
    </location>
</feature>
<feature type="transmembrane region" description="Helical" evidence="8">
    <location>
        <begin position="6"/>
        <end position="28"/>
    </location>
</feature>
<keyword evidence="5 8" id="KW-1133">Transmembrane helix</keyword>
<organism evidence="9 10">
    <name type="scientific">Acholeplasma hippikon</name>
    <dbReference type="NCBI Taxonomy" id="264636"/>
    <lineage>
        <taxon>Bacteria</taxon>
        <taxon>Bacillati</taxon>
        <taxon>Mycoplasmatota</taxon>
        <taxon>Mollicutes</taxon>
        <taxon>Acholeplasmatales</taxon>
        <taxon>Acholeplasmataceae</taxon>
        <taxon>Acholeplasma</taxon>
    </lineage>
</organism>
<feature type="transmembrane region" description="Helical" evidence="8">
    <location>
        <begin position="40"/>
        <end position="60"/>
    </location>
</feature>
<evidence type="ECO:0000256" key="5">
    <source>
        <dbReference type="ARBA" id="ARBA00022989"/>
    </source>
</evidence>
<dbReference type="InterPro" id="IPR003445">
    <property type="entry name" value="Cat_transpt"/>
</dbReference>